<protein>
    <submittedName>
        <fullName evidence="2">ABC transporter substrate-binding protein</fullName>
    </submittedName>
</protein>
<accession>A0A4P6F7K5</accession>
<dbReference type="PANTHER" id="PTHR43649:SF12">
    <property type="entry name" value="DIACETYLCHITOBIOSE BINDING PROTEIN DASA"/>
    <property type="match status" value="1"/>
</dbReference>
<name>A0A4P6F7K5_9MICO</name>
<dbReference type="InterPro" id="IPR050490">
    <property type="entry name" value="Bact_solute-bd_prot1"/>
</dbReference>
<dbReference type="EMBL" id="CP035493">
    <property type="protein sequence ID" value="QAY70843.1"/>
    <property type="molecule type" value="Genomic_DNA"/>
</dbReference>
<dbReference type="KEGG" id="xya:ET471_13095"/>
<feature type="signal peptide" evidence="1">
    <location>
        <begin position="1"/>
        <end position="28"/>
    </location>
</feature>
<evidence type="ECO:0000313" key="3">
    <source>
        <dbReference type="Proteomes" id="UP000292118"/>
    </source>
</evidence>
<sequence>MRTTSKKLSTLVLAAAVSAGLVGCTSQGAPEEAPSKDVVIPAGDLADQSGTLTPSNPTTLTTWITSAEQAPAPDNKITKLLKEKLGVTLDYEIVSPDNVDQKIGVMLAGGEYPDLIGTTDLKLRLLEGGALRPLDDMLATGDYPNISTHVEPYIKKMSYSGTEVDPGLYIIPNYNRFYGDVTGGTYYGPAFWIQKRVLEDAGYPDLSNMTLDRYFQLIADYKAKHPETDGAPTVGFELLASTGREWGMTNPPALLAGSPNNGGVIVDDNNKAEIYANKDIAKDFYKVVNEKYSEGLVDPESFTLTYDQYTAKLATGAVLGMHDQGWDFGTATQSLQSAGKDEYTYVPLMPVYDGVQPWYADRDVMNTNQGFGLSVSSKQPEKALKFIDMMLSEPWQKVLSWGIEGEDYQVGADGVFSRTDEQRANYRDLTWRASNRLTALLDMLPKHNGQFSDGNAYSPDDQPAEFLATLTGYDRAFIQKYDKKTWREFVNTPKENPKYYPAWNIGLDDEANQVNQQLTDAAVQNLPKIIAGKPADFEKNWKSYTDAVGQIDVKVYEDAINKGIKDRLTNW</sequence>
<feature type="chain" id="PRO_5020878735" evidence="1">
    <location>
        <begin position="29"/>
        <end position="571"/>
    </location>
</feature>
<dbReference type="AlphaFoldDB" id="A0A4P6F7K5"/>
<proteinExistence type="predicted"/>
<dbReference type="PROSITE" id="PS51257">
    <property type="entry name" value="PROKAR_LIPOPROTEIN"/>
    <property type="match status" value="1"/>
</dbReference>
<dbReference type="SUPFAM" id="SSF53850">
    <property type="entry name" value="Periplasmic binding protein-like II"/>
    <property type="match status" value="1"/>
</dbReference>
<keyword evidence="1" id="KW-0732">Signal</keyword>
<dbReference type="InterPro" id="IPR006059">
    <property type="entry name" value="SBP"/>
</dbReference>
<evidence type="ECO:0000256" key="1">
    <source>
        <dbReference type="SAM" id="SignalP"/>
    </source>
</evidence>
<dbReference type="Gene3D" id="3.40.190.10">
    <property type="entry name" value="Periplasmic binding protein-like II"/>
    <property type="match status" value="2"/>
</dbReference>
<gene>
    <name evidence="2" type="ORF">ET471_13095</name>
</gene>
<evidence type="ECO:0000313" key="2">
    <source>
        <dbReference type="EMBL" id="QAY70843.1"/>
    </source>
</evidence>
<dbReference type="PANTHER" id="PTHR43649">
    <property type="entry name" value="ARABINOSE-BINDING PROTEIN-RELATED"/>
    <property type="match status" value="1"/>
</dbReference>
<dbReference type="RefSeq" id="WP_129188988.1">
    <property type="nucleotide sequence ID" value="NZ_CP035493.1"/>
</dbReference>
<dbReference type="OrthoDB" id="9787283at2"/>
<dbReference type="Proteomes" id="UP000292118">
    <property type="component" value="Chromosome"/>
</dbReference>
<dbReference type="Pfam" id="PF01547">
    <property type="entry name" value="SBP_bac_1"/>
    <property type="match status" value="1"/>
</dbReference>
<keyword evidence="3" id="KW-1185">Reference proteome</keyword>
<reference evidence="2 3" key="1">
    <citation type="submission" date="2019-01" db="EMBL/GenBank/DDBJ databases">
        <title>Genome sequencing of strain FW10M-9.</title>
        <authorList>
            <person name="Heo J."/>
            <person name="Kim S.-J."/>
            <person name="Kim J.-S."/>
            <person name="Hong S.-B."/>
            <person name="Kwon S.-W."/>
        </authorList>
    </citation>
    <scope>NUCLEOTIDE SEQUENCE [LARGE SCALE GENOMIC DNA]</scope>
    <source>
        <strain evidence="2 3">FW10M-9</strain>
    </source>
</reference>
<organism evidence="2 3">
    <name type="scientific">Xylanimonas protaetiae</name>
    <dbReference type="NCBI Taxonomy" id="2509457"/>
    <lineage>
        <taxon>Bacteria</taxon>
        <taxon>Bacillati</taxon>
        <taxon>Actinomycetota</taxon>
        <taxon>Actinomycetes</taxon>
        <taxon>Micrococcales</taxon>
        <taxon>Promicromonosporaceae</taxon>
        <taxon>Xylanimonas</taxon>
    </lineage>
</organism>